<dbReference type="EMBL" id="JAFJMO010000011">
    <property type="protein sequence ID" value="KAJ8263719.1"/>
    <property type="molecule type" value="Genomic_DNA"/>
</dbReference>
<accession>A0A9Q1DB55</accession>
<comment type="caution">
    <text evidence="2">The sequence shown here is derived from an EMBL/GenBank/DDBJ whole genome shotgun (WGS) entry which is preliminary data.</text>
</comment>
<sequence>MRKRKYEGSSQTTVEESKTEVRAAAGGRGSLGARNGVYLTGGYVVFCKGQPREVLCWKACRRSSPAVRPQPWSSVQRRSVLWAVCVCVCV</sequence>
<evidence type="ECO:0000313" key="2">
    <source>
        <dbReference type="EMBL" id="KAJ8263719.1"/>
    </source>
</evidence>
<evidence type="ECO:0000313" key="3">
    <source>
        <dbReference type="Proteomes" id="UP001152803"/>
    </source>
</evidence>
<keyword evidence="3" id="KW-1185">Reference proteome</keyword>
<dbReference type="AlphaFoldDB" id="A0A9Q1DB55"/>
<evidence type="ECO:0000256" key="1">
    <source>
        <dbReference type="SAM" id="MobiDB-lite"/>
    </source>
</evidence>
<proteinExistence type="predicted"/>
<gene>
    <name evidence="2" type="ORF">COCON_G00161760</name>
</gene>
<feature type="region of interest" description="Disordered" evidence="1">
    <location>
        <begin position="1"/>
        <end position="31"/>
    </location>
</feature>
<organism evidence="2 3">
    <name type="scientific">Conger conger</name>
    <name type="common">Conger eel</name>
    <name type="synonym">Muraena conger</name>
    <dbReference type="NCBI Taxonomy" id="82655"/>
    <lineage>
        <taxon>Eukaryota</taxon>
        <taxon>Metazoa</taxon>
        <taxon>Chordata</taxon>
        <taxon>Craniata</taxon>
        <taxon>Vertebrata</taxon>
        <taxon>Euteleostomi</taxon>
        <taxon>Actinopterygii</taxon>
        <taxon>Neopterygii</taxon>
        <taxon>Teleostei</taxon>
        <taxon>Anguilliformes</taxon>
        <taxon>Congridae</taxon>
        <taxon>Conger</taxon>
    </lineage>
</organism>
<protein>
    <submittedName>
        <fullName evidence="2">Uncharacterized protein</fullName>
    </submittedName>
</protein>
<dbReference type="Proteomes" id="UP001152803">
    <property type="component" value="Unassembled WGS sequence"/>
</dbReference>
<name>A0A9Q1DB55_CONCO</name>
<reference evidence="2" key="1">
    <citation type="journal article" date="2023" name="Science">
        <title>Genome structures resolve the early diversification of teleost fishes.</title>
        <authorList>
            <person name="Parey E."/>
            <person name="Louis A."/>
            <person name="Montfort J."/>
            <person name="Bouchez O."/>
            <person name="Roques C."/>
            <person name="Iampietro C."/>
            <person name="Lluch J."/>
            <person name="Castinel A."/>
            <person name="Donnadieu C."/>
            <person name="Desvignes T."/>
            <person name="Floi Bucao C."/>
            <person name="Jouanno E."/>
            <person name="Wen M."/>
            <person name="Mejri S."/>
            <person name="Dirks R."/>
            <person name="Jansen H."/>
            <person name="Henkel C."/>
            <person name="Chen W.J."/>
            <person name="Zahm M."/>
            <person name="Cabau C."/>
            <person name="Klopp C."/>
            <person name="Thompson A.W."/>
            <person name="Robinson-Rechavi M."/>
            <person name="Braasch I."/>
            <person name="Lecointre G."/>
            <person name="Bobe J."/>
            <person name="Postlethwait J.H."/>
            <person name="Berthelot C."/>
            <person name="Roest Crollius H."/>
            <person name="Guiguen Y."/>
        </authorList>
    </citation>
    <scope>NUCLEOTIDE SEQUENCE</scope>
    <source>
        <strain evidence="2">Concon-B</strain>
    </source>
</reference>